<dbReference type="Pfam" id="PF00535">
    <property type="entry name" value="Glycos_transf_2"/>
    <property type="match status" value="1"/>
</dbReference>
<protein>
    <submittedName>
        <fullName evidence="2">Glycosyltransferase involved in cell wall biosynthesis</fullName>
    </submittedName>
</protein>
<dbReference type="SUPFAM" id="SSF53448">
    <property type="entry name" value="Nucleotide-diphospho-sugar transferases"/>
    <property type="match status" value="1"/>
</dbReference>
<dbReference type="EMBL" id="JAGIOL010000001">
    <property type="protein sequence ID" value="MBP2435429.1"/>
    <property type="molecule type" value="Genomic_DNA"/>
</dbReference>
<evidence type="ECO:0000313" key="3">
    <source>
        <dbReference type="Proteomes" id="UP001519362"/>
    </source>
</evidence>
<gene>
    <name evidence="2" type="ORF">JOF34_000015</name>
</gene>
<dbReference type="RefSeq" id="WP_165132815.1">
    <property type="nucleotide sequence ID" value="NZ_CP049253.1"/>
</dbReference>
<reference evidence="2 3" key="1">
    <citation type="submission" date="2021-03" db="EMBL/GenBank/DDBJ databases">
        <title>Sequencing the genomes of 1000 actinobacteria strains.</title>
        <authorList>
            <person name="Klenk H.-P."/>
        </authorList>
    </citation>
    <scope>NUCLEOTIDE SEQUENCE [LARGE SCALE GENOMIC DNA]</scope>
    <source>
        <strain evidence="2 3">DSM 24221</strain>
    </source>
</reference>
<evidence type="ECO:0000259" key="1">
    <source>
        <dbReference type="Pfam" id="PF00535"/>
    </source>
</evidence>
<dbReference type="Proteomes" id="UP001519362">
    <property type="component" value="Unassembled WGS sequence"/>
</dbReference>
<accession>A0ABS4ZDV2</accession>
<comment type="caution">
    <text evidence="2">The sequence shown here is derived from an EMBL/GenBank/DDBJ whole genome shotgun (WGS) entry which is preliminary data.</text>
</comment>
<organism evidence="2 3">
    <name type="scientific">Microbacterium amylolyticum</name>
    <dbReference type="NCBI Taxonomy" id="936337"/>
    <lineage>
        <taxon>Bacteria</taxon>
        <taxon>Bacillati</taxon>
        <taxon>Actinomycetota</taxon>
        <taxon>Actinomycetes</taxon>
        <taxon>Micrococcales</taxon>
        <taxon>Microbacteriaceae</taxon>
        <taxon>Microbacterium</taxon>
    </lineage>
</organism>
<dbReference type="Gene3D" id="3.90.550.10">
    <property type="entry name" value="Spore Coat Polysaccharide Biosynthesis Protein SpsA, Chain A"/>
    <property type="match status" value="1"/>
</dbReference>
<dbReference type="InterPro" id="IPR029044">
    <property type="entry name" value="Nucleotide-diphossugar_trans"/>
</dbReference>
<feature type="domain" description="Glycosyltransferase 2-like" evidence="1">
    <location>
        <begin position="6"/>
        <end position="133"/>
    </location>
</feature>
<dbReference type="PANTHER" id="PTHR22916:SF3">
    <property type="entry name" value="UDP-GLCNAC:BETAGAL BETA-1,3-N-ACETYLGLUCOSAMINYLTRANSFERASE-LIKE PROTEIN 1"/>
    <property type="match status" value="1"/>
</dbReference>
<dbReference type="PANTHER" id="PTHR22916">
    <property type="entry name" value="GLYCOSYLTRANSFERASE"/>
    <property type="match status" value="1"/>
</dbReference>
<keyword evidence="3" id="KW-1185">Reference proteome</keyword>
<sequence length="337" mass="37996">MNPLLSIVVPAYNAADYLDRSLGPLARFGTRIEVIVVDDGSVDNTRAIATAYAERHPAVFQVVHQHNRGHGGAIMAGLAKARGLYLKVLDADDWLNPAALATLLTTIDRLEATNGVDAIITNYVHERVNRRRKYTRYTSLMPAGRAFGWDEVARFGRRQYLMMHALVYRTELIRASGMSLPEHTFYVDNLFVVTPLSHTKRLYYLDIDLYRYFIGRADQSVNDSVMVSRADQQLRVNRLVIAELPHPADVPAGLYRYLLHHVEVLCGITSAILVRAGTRAHLAERRAFWADIKRETPWVYSRLRRGVIGTSANLPGPVGRQMTTLTYHVARRVVGFS</sequence>
<dbReference type="InterPro" id="IPR001173">
    <property type="entry name" value="Glyco_trans_2-like"/>
</dbReference>
<evidence type="ECO:0000313" key="2">
    <source>
        <dbReference type="EMBL" id="MBP2435429.1"/>
    </source>
</evidence>
<proteinExistence type="predicted"/>
<name>A0ABS4ZDV2_9MICO</name>
<dbReference type="CDD" id="cd00761">
    <property type="entry name" value="Glyco_tranf_GTA_type"/>
    <property type="match status" value="1"/>
</dbReference>